<reference evidence="4 5" key="1">
    <citation type="submission" date="2011-10" db="EMBL/GenBank/DDBJ databases">
        <title>The Genome Sequence of Fusobacterium sp. 4_1_13.</title>
        <authorList>
            <consortium name="The Broad Institute Genome Sequencing Platform"/>
            <person name="Earl A."/>
            <person name="Ward D."/>
            <person name="Feldgarden M."/>
            <person name="Gevers D."/>
            <person name="Strauss J."/>
            <person name="Ambrose C."/>
            <person name="Allen-Vercoe E."/>
            <person name="Young S.K."/>
            <person name="Zeng Q."/>
            <person name="Gargeya S."/>
            <person name="Fitzgerald M."/>
            <person name="Haas B."/>
            <person name="Abouelleil A."/>
            <person name="Alvarado L."/>
            <person name="Arachchi H.M."/>
            <person name="Berlin A."/>
            <person name="Brown A."/>
            <person name="Chapman S.B."/>
            <person name="Chen Z."/>
            <person name="Dunbar C."/>
            <person name="Freedman E."/>
            <person name="Gearin G."/>
            <person name="Goldberg J."/>
            <person name="Griggs A."/>
            <person name="Gujja S."/>
            <person name="Heiman D."/>
            <person name="Howarth C."/>
            <person name="Larson L."/>
            <person name="Lui A."/>
            <person name="MacDonald P.J."/>
            <person name="Montmayeur A."/>
            <person name="Murphy C."/>
            <person name="Neiman D."/>
            <person name="Pearson M."/>
            <person name="Priest M."/>
            <person name="Roberts A."/>
            <person name="Saif S."/>
            <person name="Shea T."/>
            <person name="Shenoy N."/>
            <person name="Sisk P."/>
            <person name="Stolte C."/>
            <person name="Sykes S."/>
            <person name="Wortman J."/>
            <person name="Nusbaum C."/>
            <person name="Birren B."/>
        </authorList>
    </citation>
    <scope>NUCLEOTIDE SEQUENCE [LARGE SCALE GENOMIC DNA]</scope>
    <source>
        <strain evidence="4 5">4_1_13</strain>
    </source>
</reference>
<dbReference type="EMBL" id="ACDE02000016">
    <property type="protein sequence ID" value="EEO41321.1"/>
    <property type="molecule type" value="Genomic_DNA"/>
</dbReference>
<dbReference type="GO" id="GO:0003723">
    <property type="term" value="F:RNA binding"/>
    <property type="evidence" value="ECO:0007669"/>
    <property type="project" value="InterPro"/>
</dbReference>
<dbReference type="Gene3D" id="3.40.50.2300">
    <property type="match status" value="1"/>
</dbReference>
<organism evidence="4 5">
    <name type="scientific">Fusobacterium vincentii 4_1_13</name>
    <dbReference type="NCBI Taxonomy" id="469606"/>
    <lineage>
        <taxon>Bacteria</taxon>
        <taxon>Fusobacteriati</taxon>
        <taxon>Fusobacteriota</taxon>
        <taxon>Fusobacteriia</taxon>
        <taxon>Fusobacteriales</taxon>
        <taxon>Fusobacteriaceae</taxon>
        <taxon>Fusobacterium</taxon>
    </lineage>
</organism>
<dbReference type="SUPFAM" id="SSF52172">
    <property type="entry name" value="CheY-like"/>
    <property type="match status" value="1"/>
</dbReference>
<dbReference type="PANTHER" id="PTHR43367:SF1">
    <property type="entry name" value="TWO-COMPONENT RESPONSE REGULATOR-LIKE APRR6-RELATED"/>
    <property type="match status" value="1"/>
</dbReference>
<feature type="domain" description="Response regulatory" evidence="2">
    <location>
        <begin position="4"/>
        <end position="119"/>
    </location>
</feature>
<evidence type="ECO:0000313" key="5">
    <source>
        <dbReference type="Proteomes" id="UP000004925"/>
    </source>
</evidence>
<dbReference type="InterPro" id="IPR011006">
    <property type="entry name" value="CheY-like_superfamily"/>
</dbReference>
<dbReference type="HOGENOM" id="CLU_000445_65_0_0"/>
<dbReference type="InterPro" id="IPR001789">
    <property type="entry name" value="Sig_transdc_resp-reg_receiver"/>
</dbReference>
<dbReference type="FunFam" id="1.10.10.10:FF:000299">
    <property type="entry name" value="ANTAR domain-containing response regulator"/>
    <property type="match status" value="1"/>
</dbReference>
<dbReference type="PIRSF" id="PIRSF036382">
    <property type="entry name" value="RR_antiterm"/>
    <property type="match status" value="1"/>
</dbReference>
<dbReference type="SMART" id="SM00448">
    <property type="entry name" value="REC"/>
    <property type="match status" value="1"/>
</dbReference>
<dbReference type="Gene3D" id="1.10.10.10">
    <property type="entry name" value="Winged helix-like DNA-binding domain superfamily/Winged helix DNA-binding domain"/>
    <property type="match status" value="1"/>
</dbReference>
<evidence type="ECO:0000313" key="4">
    <source>
        <dbReference type="EMBL" id="EEO41321.1"/>
    </source>
</evidence>
<dbReference type="InterPro" id="IPR036388">
    <property type="entry name" value="WH-like_DNA-bd_sf"/>
</dbReference>
<feature type="modified residue" description="4-aspartylphosphate" evidence="1">
    <location>
        <position position="54"/>
    </location>
</feature>
<feature type="domain" description="ANTAR" evidence="3">
    <location>
        <begin position="125"/>
        <end position="186"/>
    </location>
</feature>
<dbReference type="SMART" id="SM01012">
    <property type="entry name" value="ANTAR"/>
    <property type="match status" value="1"/>
</dbReference>
<comment type="caution">
    <text evidence="4">The sequence shown here is derived from an EMBL/GenBank/DDBJ whole genome shotgun (WGS) entry which is preliminary data.</text>
</comment>
<dbReference type="InterPro" id="IPR008327">
    <property type="entry name" value="Sig_transdc_resp-reg_antiterm"/>
</dbReference>
<proteinExistence type="predicted"/>
<protein>
    <recommendedName>
        <fullName evidence="6">Response regulator</fullName>
    </recommendedName>
</protein>
<evidence type="ECO:0000256" key="1">
    <source>
        <dbReference type="PROSITE-ProRule" id="PRU00169"/>
    </source>
</evidence>
<dbReference type="AlphaFoldDB" id="A0A0M1VXA6"/>
<keyword evidence="1" id="KW-0597">Phosphoprotein</keyword>
<dbReference type="Pfam" id="PF03861">
    <property type="entry name" value="ANTAR"/>
    <property type="match status" value="1"/>
</dbReference>
<dbReference type="Proteomes" id="UP000004925">
    <property type="component" value="Unassembled WGS sequence"/>
</dbReference>
<evidence type="ECO:0000259" key="2">
    <source>
        <dbReference type="PROSITE" id="PS50110"/>
    </source>
</evidence>
<dbReference type="InterPro" id="IPR005561">
    <property type="entry name" value="ANTAR"/>
</dbReference>
<dbReference type="PROSITE" id="PS50110">
    <property type="entry name" value="RESPONSE_REGULATORY"/>
    <property type="match status" value="1"/>
</dbReference>
<dbReference type="Pfam" id="PF00072">
    <property type="entry name" value="Response_reg"/>
    <property type="match status" value="1"/>
</dbReference>
<dbReference type="GO" id="GO:0000160">
    <property type="term" value="P:phosphorelay signal transduction system"/>
    <property type="evidence" value="ECO:0007669"/>
    <property type="project" value="InterPro"/>
</dbReference>
<accession>A0A0M1VXA6</accession>
<sequence length="192" mass="22017">MSLRVVVVEDETLTRIDLIEILKENGYDVVGEAADGIEAVEVCKKLQPDIVLLDIKIPYISGLKVANILKDEGFKGCVIILTAYNIAEYIQEASNTIVMGYILKPIDEEIFLERLNLIYKNYKLYDDLRIEVEDTKKKLEERKVVERAKGIVMAKYTLSEEEAYKKMRDLSMQKRISMFKLSEIIIMTGGLE</sequence>
<dbReference type="PROSITE" id="PS50921">
    <property type="entry name" value="ANTAR"/>
    <property type="match status" value="1"/>
</dbReference>
<evidence type="ECO:0008006" key="6">
    <source>
        <dbReference type="Google" id="ProtNLM"/>
    </source>
</evidence>
<dbReference type="RefSeq" id="WP_008796443.1">
    <property type="nucleotide sequence ID" value="NZ_KQ235736.1"/>
</dbReference>
<gene>
    <name evidence="4" type="ORF">FSCG_02034</name>
</gene>
<dbReference type="eggNOG" id="COG3707">
    <property type="taxonomic scope" value="Bacteria"/>
</dbReference>
<evidence type="ECO:0000259" key="3">
    <source>
        <dbReference type="PROSITE" id="PS50921"/>
    </source>
</evidence>
<name>A0A0M1VXA6_FUSVC</name>
<dbReference type="PANTHER" id="PTHR43367">
    <property type="match status" value="1"/>
</dbReference>